<evidence type="ECO:0000256" key="1">
    <source>
        <dbReference type="ARBA" id="ARBA00023015"/>
    </source>
</evidence>
<dbReference type="CDD" id="cd06170">
    <property type="entry name" value="LuxR_C_like"/>
    <property type="match status" value="1"/>
</dbReference>
<evidence type="ECO:0000256" key="2">
    <source>
        <dbReference type="ARBA" id="ARBA00023125"/>
    </source>
</evidence>
<dbReference type="InterPro" id="IPR003018">
    <property type="entry name" value="GAF"/>
</dbReference>
<evidence type="ECO:0000313" key="6">
    <source>
        <dbReference type="Proteomes" id="UP001056035"/>
    </source>
</evidence>
<dbReference type="Gene3D" id="3.30.450.40">
    <property type="match status" value="1"/>
</dbReference>
<dbReference type="Pfam" id="PF00196">
    <property type="entry name" value="GerE"/>
    <property type="match status" value="1"/>
</dbReference>
<feature type="domain" description="HTH luxR-type" evidence="4">
    <location>
        <begin position="205"/>
        <end position="270"/>
    </location>
</feature>
<dbReference type="PROSITE" id="PS50043">
    <property type="entry name" value="HTH_LUXR_2"/>
    <property type="match status" value="1"/>
</dbReference>
<keyword evidence="3" id="KW-0804">Transcription</keyword>
<proteinExistence type="predicted"/>
<dbReference type="Gene3D" id="1.10.10.10">
    <property type="entry name" value="Winged helix-like DNA-binding domain superfamily/Winged helix DNA-binding domain"/>
    <property type="match status" value="1"/>
</dbReference>
<dbReference type="InterPro" id="IPR029016">
    <property type="entry name" value="GAF-like_dom_sf"/>
</dbReference>
<dbReference type="SUPFAM" id="SSF55781">
    <property type="entry name" value="GAF domain-like"/>
    <property type="match status" value="1"/>
</dbReference>
<dbReference type="SUPFAM" id="SSF46894">
    <property type="entry name" value="C-terminal effector domain of the bipartite response regulators"/>
    <property type="match status" value="1"/>
</dbReference>
<dbReference type="SMART" id="SM00421">
    <property type="entry name" value="HTH_LUXR"/>
    <property type="match status" value="1"/>
</dbReference>
<dbReference type="InterPro" id="IPR000792">
    <property type="entry name" value="Tscrpt_reg_LuxR_C"/>
</dbReference>
<sequence>MDAPEQLFEAVARATVERCGFDRVIVFTVFGDELVAQSVYFGDAEEWAAETLRVGQTPDGRPHLADFIVETELVRRRSAAIVADAQNDPNTPRALVAVTRTRGYVAAPVLCERQVVGFIHADHYFHDVEVDEVDRDVLSAFVVGVGLILERQALRRHLQRQRTQLSTLAQELGAVADASALVDYGVAPGAPGEIDVSRPVDIFWDPTVREVLSAREREVIQLLVGGATNAAIARRLFISESTAKAHVHHILKKLGASNRAEAVAKFMRSSATP</sequence>
<dbReference type="Pfam" id="PF01590">
    <property type="entry name" value="GAF"/>
    <property type="match status" value="1"/>
</dbReference>
<dbReference type="PANTHER" id="PTHR44688:SF16">
    <property type="entry name" value="DNA-BINDING TRANSCRIPTIONAL ACTIVATOR DEVR_DOSR"/>
    <property type="match status" value="1"/>
</dbReference>
<protein>
    <submittedName>
        <fullName evidence="5">LuxR C-terminal-related transcriptional regulator</fullName>
    </submittedName>
</protein>
<dbReference type="PANTHER" id="PTHR44688">
    <property type="entry name" value="DNA-BINDING TRANSCRIPTIONAL ACTIVATOR DEVR_DOSR"/>
    <property type="match status" value="1"/>
</dbReference>
<dbReference type="Proteomes" id="UP001056035">
    <property type="component" value="Chromosome"/>
</dbReference>
<gene>
    <name evidence="5" type="ORF">NBH00_21800</name>
</gene>
<name>A0ABY5DQS5_9ACTN</name>
<evidence type="ECO:0000259" key="4">
    <source>
        <dbReference type="PROSITE" id="PS50043"/>
    </source>
</evidence>
<dbReference type="RefSeq" id="WP_254570680.1">
    <property type="nucleotide sequence ID" value="NZ_CP098502.1"/>
</dbReference>
<reference evidence="5 6" key="1">
    <citation type="submission" date="2022-06" db="EMBL/GenBank/DDBJ databases">
        <title>Paraconexibacter antarcticus.</title>
        <authorList>
            <person name="Kim C.S."/>
        </authorList>
    </citation>
    <scope>NUCLEOTIDE SEQUENCE [LARGE SCALE GENOMIC DNA]</scope>
    <source>
        <strain evidence="5 6">02-257</strain>
    </source>
</reference>
<dbReference type="EMBL" id="CP098502">
    <property type="protein sequence ID" value="UTI63964.1"/>
    <property type="molecule type" value="Genomic_DNA"/>
</dbReference>
<dbReference type="PRINTS" id="PR00038">
    <property type="entry name" value="HTHLUXR"/>
</dbReference>
<evidence type="ECO:0000256" key="3">
    <source>
        <dbReference type="ARBA" id="ARBA00023163"/>
    </source>
</evidence>
<dbReference type="InterPro" id="IPR036388">
    <property type="entry name" value="WH-like_DNA-bd_sf"/>
</dbReference>
<dbReference type="InterPro" id="IPR016032">
    <property type="entry name" value="Sig_transdc_resp-reg_C-effctor"/>
</dbReference>
<accession>A0ABY5DQS5</accession>
<organism evidence="5 6">
    <name type="scientific">Paraconexibacter antarcticus</name>
    <dbReference type="NCBI Taxonomy" id="2949664"/>
    <lineage>
        <taxon>Bacteria</taxon>
        <taxon>Bacillati</taxon>
        <taxon>Actinomycetota</taxon>
        <taxon>Thermoleophilia</taxon>
        <taxon>Solirubrobacterales</taxon>
        <taxon>Paraconexibacteraceae</taxon>
        <taxon>Paraconexibacter</taxon>
    </lineage>
</organism>
<evidence type="ECO:0000313" key="5">
    <source>
        <dbReference type="EMBL" id="UTI63964.1"/>
    </source>
</evidence>
<keyword evidence="6" id="KW-1185">Reference proteome</keyword>
<keyword evidence="1" id="KW-0805">Transcription regulation</keyword>
<keyword evidence="2" id="KW-0238">DNA-binding</keyword>